<evidence type="ECO:0000256" key="2">
    <source>
        <dbReference type="ARBA" id="ARBA00012920"/>
    </source>
</evidence>
<dbReference type="EC" id="3.5.1.1" evidence="2"/>
<dbReference type="InterPro" id="IPR004550">
    <property type="entry name" value="AsnASE_II"/>
</dbReference>
<keyword evidence="10" id="KW-0732">Signal</keyword>
<dbReference type="InterPro" id="IPR040919">
    <property type="entry name" value="Asparaginase_C"/>
</dbReference>
<dbReference type="SMART" id="SM00870">
    <property type="entry name" value="Asparaginase"/>
    <property type="match status" value="1"/>
</dbReference>
<dbReference type="Pfam" id="PF17763">
    <property type="entry name" value="Asparaginase_C"/>
    <property type="match status" value="1"/>
</dbReference>
<evidence type="ECO:0000256" key="5">
    <source>
        <dbReference type="PIRSR" id="PIRSR001220-1"/>
    </source>
</evidence>
<keyword evidence="3" id="KW-0378">Hydrolase</keyword>
<dbReference type="InterPro" id="IPR020827">
    <property type="entry name" value="Asparaginase/glutaminase_AS1"/>
</dbReference>
<dbReference type="PRINTS" id="PR00139">
    <property type="entry name" value="ASNGLNASE"/>
</dbReference>
<dbReference type="PANTHER" id="PTHR11707">
    <property type="entry name" value="L-ASPARAGINASE"/>
    <property type="match status" value="1"/>
</dbReference>
<evidence type="ECO:0000256" key="3">
    <source>
        <dbReference type="ARBA" id="ARBA00022801"/>
    </source>
</evidence>
<organism evidence="13 14">
    <name type="scientific">Exophiala spinifera</name>
    <dbReference type="NCBI Taxonomy" id="91928"/>
    <lineage>
        <taxon>Eukaryota</taxon>
        <taxon>Fungi</taxon>
        <taxon>Dikarya</taxon>
        <taxon>Ascomycota</taxon>
        <taxon>Pezizomycotina</taxon>
        <taxon>Eurotiomycetes</taxon>
        <taxon>Chaetothyriomycetidae</taxon>
        <taxon>Chaetothyriales</taxon>
        <taxon>Herpotrichiellaceae</taxon>
        <taxon>Exophiala</taxon>
    </lineage>
</organism>
<dbReference type="PIRSF" id="PIRSF001220">
    <property type="entry name" value="L-ASNase_gatD"/>
    <property type="match status" value="1"/>
</dbReference>
<dbReference type="Proteomes" id="UP000053328">
    <property type="component" value="Unassembled WGS sequence"/>
</dbReference>
<dbReference type="PIRSF" id="PIRSF500176">
    <property type="entry name" value="L_ASNase"/>
    <property type="match status" value="1"/>
</dbReference>
<feature type="active site" evidence="7">
    <location>
        <position position="57"/>
    </location>
</feature>
<dbReference type="GeneID" id="27332438"/>
<dbReference type="RefSeq" id="XP_016235526.1">
    <property type="nucleotide sequence ID" value="XM_016379699.1"/>
</dbReference>
<dbReference type="Gene3D" id="3.40.50.1170">
    <property type="entry name" value="L-asparaginase, N-terminal domain"/>
    <property type="match status" value="1"/>
</dbReference>
<dbReference type="FunFam" id="3.40.50.1170:FF:000001">
    <property type="entry name" value="L-asparaginase 2"/>
    <property type="match status" value="1"/>
</dbReference>
<dbReference type="AlphaFoldDB" id="A0A0D2B9I9"/>
<comment type="similarity">
    <text evidence="1 9">Belongs to the asparaginase 1 family.</text>
</comment>
<evidence type="ECO:0000256" key="7">
    <source>
        <dbReference type="PROSITE-ProRule" id="PRU10099"/>
    </source>
</evidence>
<protein>
    <recommendedName>
        <fullName evidence="2">asparaginase</fullName>
        <ecNumber evidence="2">3.5.1.1</ecNumber>
    </recommendedName>
</protein>
<evidence type="ECO:0000256" key="10">
    <source>
        <dbReference type="SAM" id="SignalP"/>
    </source>
</evidence>
<evidence type="ECO:0000259" key="12">
    <source>
        <dbReference type="Pfam" id="PF17763"/>
    </source>
</evidence>
<dbReference type="InterPro" id="IPR027474">
    <property type="entry name" value="L-asparaginase_N"/>
</dbReference>
<feature type="active site" description="O-isoaspartyl threonine intermediate" evidence="5">
    <location>
        <position position="57"/>
    </location>
</feature>
<evidence type="ECO:0000256" key="6">
    <source>
        <dbReference type="PIRSR" id="PIRSR001220-2"/>
    </source>
</evidence>
<dbReference type="STRING" id="91928.A0A0D2B9I9"/>
<feature type="binding site" evidence="6">
    <location>
        <begin position="138"/>
        <end position="139"/>
    </location>
    <ligand>
        <name>substrate</name>
    </ligand>
</feature>
<dbReference type="FunFam" id="3.40.50.40:FF:000007">
    <property type="entry name" value="L-asparaginase"/>
    <property type="match status" value="1"/>
</dbReference>
<dbReference type="Gene3D" id="3.40.50.40">
    <property type="match status" value="1"/>
</dbReference>
<gene>
    <name evidence="13" type="ORF">PV08_05355</name>
</gene>
<dbReference type="PANTHER" id="PTHR11707:SF28">
    <property type="entry name" value="60 KDA LYSOPHOSPHOLIPASE"/>
    <property type="match status" value="1"/>
</dbReference>
<comment type="catalytic activity">
    <reaction evidence="4">
        <text>L-asparagine + H2O = L-aspartate + NH4(+)</text>
        <dbReference type="Rhea" id="RHEA:21016"/>
        <dbReference type="ChEBI" id="CHEBI:15377"/>
        <dbReference type="ChEBI" id="CHEBI:28938"/>
        <dbReference type="ChEBI" id="CHEBI:29991"/>
        <dbReference type="ChEBI" id="CHEBI:58048"/>
        <dbReference type="EC" id="3.5.1.1"/>
    </reaction>
</comment>
<evidence type="ECO:0000259" key="11">
    <source>
        <dbReference type="Pfam" id="PF00710"/>
    </source>
</evidence>
<dbReference type="InterPro" id="IPR036152">
    <property type="entry name" value="Asp/glu_Ase-like_sf"/>
</dbReference>
<dbReference type="VEuPathDB" id="FungiDB:PV08_05355"/>
<dbReference type="OrthoDB" id="542841at2759"/>
<evidence type="ECO:0000256" key="9">
    <source>
        <dbReference type="RuleBase" id="RU004456"/>
    </source>
</evidence>
<name>A0A0D2B9I9_9EURO</name>
<dbReference type="InterPro" id="IPR027473">
    <property type="entry name" value="L-asparaginase_C"/>
</dbReference>
<evidence type="ECO:0000313" key="14">
    <source>
        <dbReference type="Proteomes" id="UP000053328"/>
    </source>
</evidence>
<dbReference type="PROSITE" id="PS51732">
    <property type="entry name" value="ASN_GLN_ASE_3"/>
    <property type="match status" value="1"/>
</dbReference>
<dbReference type="InterPro" id="IPR027475">
    <property type="entry name" value="Asparaginase/glutaminase_AS2"/>
</dbReference>
<dbReference type="NCBIfam" id="TIGR00520">
    <property type="entry name" value="asnASE_II"/>
    <property type="match status" value="1"/>
</dbReference>
<evidence type="ECO:0000256" key="8">
    <source>
        <dbReference type="PROSITE-ProRule" id="PRU10100"/>
    </source>
</evidence>
<feature type="binding site" evidence="6">
    <location>
        <position position="104"/>
    </location>
    <ligand>
        <name>substrate</name>
    </ligand>
</feature>
<feature type="active site" evidence="8">
    <location>
        <position position="138"/>
    </location>
</feature>
<dbReference type="Pfam" id="PF00710">
    <property type="entry name" value="Asparaginase"/>
    <property type="match status" value="1"/>
</dbReference>
<sequence length="377" mass="39251">MKNFLSLTMLAAASTASPVLLPRAEGLVYNYTNSFGLAFSQMNASLPNITVFATGGTIAGSGSSSSSTTGYSIGSVTVSALIDAVPEVLNISNIAGVQISNVGSEDITSDILLKLAKQINEVICGDPTMSGAVVTHGTDTMEESAFFLDSTVTCGKPVVIVGAMRPSTAISADGPSNLLQAVTVAVDPKSKDRGALVVLNDRIASAFYITKNNANTLETFKPVEQGFLGVLTSDEPFYYYPAVTPTGKISFDISSVTSIPRVDILYSYQNMQNDTLYNAVSSGAKGIVIAGAGAGGVSTSFNYALEDVINRFSIPIVQSYRTNAGEVPQSDVSSTTATHIGSGFYTPQKSRILLGLLLATGNSFDDISSAFAKSRAA</sequence>
<dbReference type="InterPro" id="IPR006034">
    <property type="entry name" value="Asparaginase/glutaminase-like"/>
</dbReference>
<keyword evidence="14" id="KW-1185">Reference proteome</keyword>
<evidence type="ECO:0000256" key="4">
    <source>
        <dbReference type="ARBA" id="ARBA00049366"/>
    </source>
</evidence>
<dbReference type="CDD" id="cd08964">
    <property type="entry name" value="L-asparaginase_II"/>
    <property type="match status" value="1"/>
</dbReference>
<dbReference type="PROSITE" id="PS00917">
    <property type="entry name" value="ASN_GLN_ASE_2"/>
    <property type="match status" value="1"/>
</dbReference>
<feature type="domain" description="Asparaginase/glutaminase C-terminal" evidence="12">
    <location>
        <begin position="261"/>
        <end position="371"/>
    </location>
</feature>
<dbReference type="PROSITE" id="PS00144">
    <property type="entry name" value="ASN_GLN_ASE_1"/>
    <property type="match status" value="1"/>
</dbReference>
<dbReference type="HOGENOM" id="CLU_019134_1_1_1"/>
<dbReference type="SUPFAM" id="SSF53774">
    <property type="entry name" value="Glutaminase/Asparaginase"/>
    <property type="match status" value="1"/>
</dbReference>
<evidence type="ECO:0000313" key="13">
    <source>
        <dbReference type="EMBL" id="KIW15310.1"/>
    </source>
</evidence>
<accession>A0A0D2B9I9</accession>
<reference evidence="13 14" key="1">
    <citation type="submission" date="2015-01" db="EMBL/GenBank/DDBJ databases">
        <title>The Genome Sequence of Exophiala spinifera CBS89968.</title>
        <authorList>
            <consortium name="The Broad Institute Genomics Platform"/>
            <person name="Cuomo C."/>
            <person name="de Hoog S."/>
            <person name="Gorbushina A."/>
            <person name="Stielow B."/>
            <person name="Teixiera M."/>
            <person name="Abouelleil A."/>
            <person name="Chapman S.B."/>
            <person name="Priest M."/>
            <person name="Young S.K."/>
            <person name="Wortman J."/>
            <person name="Nusbaum C."/>
            <person name="Birren B."/>
        </authorList>
    </citation>
    <scope>NUCLEOTIDE SEQUENCE [LARGE SCALE GENOMIC DNA]</scope>
    <source>
        <strain evidence="13 14">CBS 89968</strain>
    </source>
</reference>
<dbReference type="EMBL" id="KN847495">
    <property type="protein sequence ID" value="KIW15310.1"/>
    <property type="molecule type" value="Genomic_DNA"/>
</dbReference>
<feature type="domain" description="L-asparaginase N-terminal" evidence="11">
    <location>
        <begin position="48"/>
        <end position="241"/>
    </location>
</feature>
<dbReference type="GO" id="GO:0006530">
    <property type="term" value="P:L-asparagine catabolic process"/>
    <property type="evidence" value="ECO:0007669"/>
    <property type="project" value="UniProtKB-ARBA"/>
</dbReference>
<proteinExistence type="inferred from homology"/>
<feature type="signal peptide" evidence="10">
    <location>
        <begin position="1"/>
        <end position="26"/>
    </location>
</feature>
<feature type="chain" id="PRO_5002238882" description="asparaginase" evidence="10">
    <location>
        <begin position="27"/>
        <end position="377"/>
    </location>
</feature>
<evidence type="ECO:0000256" key="1">
    <source>
        <dbReference type="ARBA" id="ARBA00010518"/>
    </source>
</evidence>
<dbReference type="GO" id="GO:0004067">
    <property type="term" value="F:asparaginase activity"/>
    <property type="evidence" value="ECO:0007669"/>
    <property type="project" value="UniProtKB-UniRule"/>
</dbReference>
<dbReference type="InterPro" id="IPR037152">
    <property type="entry name" value="L-asparaginase_N_sf"/>
</dbReference>